<comment type="caution">
    <text evidence="1">The sequence shown here is derived from an EMBL/GenBank/DDBJ whole genome shotgun (WGS) entry which is preliminary data.</text>
</comment>
<proteinExistence type="predicted"/>
<dbReference type="AlphaFoldDB" id="A0A3R8S6D5"/>
<evidence type="ECO:0000313" key="2">
    <source>
        <dbReference type="Proteomes" id="UP000269265"/>
    </source>
</evidence>
<organism evidence="1 2">
    <name type="scientific">Aquabacterium soli</name>
    <dbReference type="NCBI Taxonomy" id="2493092"/>
    <lineage>
        <taxon>Bacteria</taxon>
        <taxon>Pseudomonadati</taxon>
        <taxon>Pseudomonadota</taxon>
        <taxon>Betaproteobacteria</taxon>
        <taxon>Burkholderiales</taxon>
        <taxon>Aquabacterium</taxon>
    </lineage>
</organism>
<name>A0A3R8S6D5_9BURK</name>
<dbReference type="SUPFAM" id="SSF52309">
    <property type="entry name" value="N-(deoxy)ribosyltransferase-like"/>
    <property type="match status" value="1"/>
</dbReference>
<protein>
    <submittedName>
        <fullName evidence="1">Uncharacterized protein</fullName>
    </submittedName>
</protein>
<gene>
    <name evidence="1" type="ORF">EIP75_15820</name>
</gene>
<dbReference type="RefSeq" id="WP_125244240.1">
    <property type="nucleotide sequence ID" value="NZ_RSED01000012.1"/>
</dbReference>
<dbReference type="Proteomes" id="UP000269265">
    <property type="component" value="Unassembled WGS sequence"/>
</dbReference>
<sequence length="389" mass="41818">MQFAVVLGKRPEDHRVSLHASRSGRAMAKVLREETGHKLATWGVTEVDDSRRDTLVLVLEERVLAGMAKKLQAWLKLMGAPIRKVAIKVDGQEVDDAEDIDAADGAPAPVLAAPSAKPAAPDVKDAAAELTRLAQAFKRLAPDIKAALLAQKGAAKDLAQLVKACQQTLDERDLERARPALQMLVARLRQVEAVATIEPRLGHAVLRVQHLAASLKNTPQRKKLAEQGGAAVDTVRQLRAAKRSGDKAAIAALQTQLDTTRQKAREDLKGLLPTIDKIKAGDPPADEAWVAMVALLDLESPENGAVFWSGGKDNAVDLAVERGGVSLESTAGGSLIDDWLREVPWDEKRGEGPPFLKDLWALASATYALQARGEITVIQTPEKKALGGR</sequence>
<accession>A0A3R8S6D5</accession>
<reference evidence="1 2" key="1">
    <citation type="submission" date="2018-12" db="EMBL/GenBank/DDBJ databases">
        <title>The whole draft genome of Aquabacterium sp. SJQ9.</title>
        <authorList>
            <person name="Sun L."/>
            <person name="Gao X."/>
            <person name="Chen W."/>
            <person name="Huang K."/>
        </authorList>
    </citation>
    <scope>NUCLEOTIDE SEQUENCE [LARGE SCALE GENOMIC DNA]</scope>
    <source>
        <strain evidence="1 2">SJQ9</strain>
    </source>
</reference>
<keyword evidence="2" id="KW-1185">Reference proteome</keyword>
<evidence type="ECO:0000313" key="1">
    <source>
        <dbReference type="EMBL" id="RRS03411.1"/>
    </source>
</evidence>
<dbReference type="OrthoDB" id="7324255at2"/>
<dbReference type="EMBL" id="RSED01000012">
    <property type="protein sequence ID" value="RRS03411.1"/>
    <property type="molecule type" value="Genomic_DNA"/>
</dbReference>